<evidence type="ECO:0000256" key="3">
    <source>
        <dbReference type="ARBA" id="ARBA00022723"/>
    </source>
</evidence>
<dbReference type="PANTHER" id="PTHR33751:SF9">
    <property type="entry name" value="CYTOCHROME C4"/>
    <property type="match status" value="1"/>
</dbReference>
<dbReference type="Gene3D" id="1.10.760.10">
    <property type="entry name" value="Cytochrome c-like domain"/>
    <property type="match status" value="1"/>
</dbReference>
<feature type="chain" id="PRO_5040734218" evidence="7">
    <location>
        <begin position="44"/>
        <end position="138"/>
    </location>
</feature>
<dbReference type="EMBL" id="JAKLJA010000018">
    <property type="protein sequence ID" value="MCG5075780.1"/>
    <property type="molecule type" value="Genomic_DNA"/>
</dbReference>
<dbReference type="AlphaFoldDB" id="A0A9X1RR67"/>
<evidence type="ECO:0000313" key="10">
    <source>
        <dbReference type="Proteomes" id="UP001139308"/>
    </source>
</evidence>
<dbReference type="GO" id="GO:0020037">
    <property type="term" value="F:heme binding"/>
    <property type="evidence" value="ECO:0007669"/>
    <property type="project" value="InterPro"/>
</dbReference>
<keyword evidence="1" id="KW-0813">Transport</keyword>
<dbReference type="GO" id="GO:0046872">
    <property type="term" value="F:metal ion binding"/>
    <property type="evidence" value="ECO:0007669"/>
    <property type="project" value="UniProtKB-KW"/>
</dbReference>
<gene>
    <name evidence="9" type="ORF">L5014_20785</name>
</gene>
<dbReference type="Pfam" id="PF00034">
    <property type="entry name" value="Cytochrom_C"/>
    <property type="match status" value="1"/>
</dbReference>
<dbReference type="InterPro" id="IPR009056">
    <property type="entry name" value="Cyt_c-like_dom"/>
</dbReference>
<dbReference type="PROSITE" id="PS51007">
    <property type="entry name" value="CYTC"/>
    <property type="match status" value="1"/>
</dbReference>
<dbReference type="GO" id="GO:0009055">
    <property type="term" value="F:electron transfer activity"/>
    <property type="evidence" value="ECO:0007669"/>
    <property type="project" value="InterPro"/>
</dbReference>
<evidence type="ECO:0000256" key="6">
    <source>
        <dbReference type="PROSITE-ProRule" id="PRU00433"/>
    </source>
</evidence>
<evidence type="ECO:0000256" key="4">
    <source>
        <dbReference type="ARBA" id="ARBA00022982"/>
    </source>
</evidence>
<reference evidence="9" key="1">
    <citation type="submission" date="2022-01" db="EMBL/GenBank/DDBJ databases">
        <title>Genome sequence and assembly of Parabukholderia sp. RG36.</title>
        <authorList>
            <person name="Chhetri G."/>
        </authorList>
    </citation>
    <scope>NUCLEOTIDE SEQUENCE</scope>
    <source>
        <strain evidence="9">RG36</strain>
    </source>
</reference>
<dbReference type="SUPFAM" id="SSF46626">
    <property type="entry name" value="Cytochrome c"/>
    <property type="match status" value="1"/>
</dbReference>
<evidence type="ECO:0000313" key="9">
    <source>
        <dbReference type="EMBL" id="MCG5075780.1"/>
    </source>
</evidence>
<dbReference type="Proteomes" id="UP001139308">
    <property type="component" value="Unassembled WGS sequence"/>
</dbReference>
<dbReference type="InterPro" id="IPR050597">
    <property type="entry name" value="Cytochrome_c_Oxidase_Subunit"/>
</dbReference>
<keyword evidence="10" id="KW-1185">Reference proteome</keyword>
<evidence type="ECO:0000256" key="5">
    <source>
        <dbReference type="ARBA" id="ARBA00023004"/>
    </source>
</evidence>
<comment type="caution">
    <text evidence="9">The sequence shown here is derived from an EMBL/GenBank/DDBJ whole genome shotgun (WGS) entry which is preliminary data.</text>
</comment>
<dbReference type="PANTHER" id="PTHR33751">
    <property type="entry name" value="CBB3-TYPE CYTOCHROME C OXIDASE SUBUNIT FIXP"/>
    <property type="match status" value="1"/>
</dbReference>
<name>A0A9X1RR67_9BURK</name>
<keyword evidence="4" id="KW-0249">Electron transport</keyword>
<feature type="domain" description="Cytochrome c" evidence="8">
    <location>
        <begin position="44"/>
        <end position="131"/>
    </location>
</feature>
<accession>A0A9X1RR67</accession>
<keyword evidence="3 6" id="KW-0479">Metal-binding</keyword>
<sequence>MNKPYTAEHALVRGVAVRASLLKAASAVCAAAALAFAVQSAHAADASNGKVLADSHNCAACHGVNLNKPVSPEYPKLAGQHADYVFWALRQYQMGNGNVNFGRSNPIMQAQVQSLSERDLKDLAAYVESLKGDLVEKK</sequence>
<evidence type="ECO:0000256" key="1">
    <source>
        <dbReference type="ARBA" id="ARBA00022448"/>
    </source>
</evidence>
<evidence type="ECO:0000256" key="2">
    <source>
        <dbReference type="ARBA" id="ARBA00022617"/>
    </source>
</evidence>
<proteinExistence type="predicted"/>
<dbReference type="RefSeq" id="WP_238465630.1">
    <property type="nucleotide sequence ID" value="NZ_JAKLJA010000018.1"/>
</dbReference>
<feature type="signal peptide" evidence="7">
    <location>
        <begin position="1"/>
        <end position="43"/>
    </location>
</feature>
<keyword evidence="5 6" id="KW-0408">Iron</keyword>
<evidence type="ECO:0000256" key="7">
    <source>
        <dbReference type="SAM" id="SignalP"/>
    </source>
</evidence>
<dbReference type="InterPro" id="IPR036909">
    <property type="entry name" value="Cyt_c-like_dom_sf"/>
</dbReference>
<protein>
    <submittedName>
        <fullName evidence="9">Cytochrome c</fullName>
    </submittedName>
</protein>
<evidence type="ECO:0000259" key="8">
    <source>
        <dbReference type="PROSITE" id="PS51007"/>
    </source>
</evidence>
<keyword evidence="7" id="KW-0732">Signal</keyword>
<organism evidence="9 10">
    <name type="scientific">Paraburkholderia tagetis</name>
    <dbReference type="NCBI Taxonomy" id="2913261"/>
    <lineage>
        <taxon>Bacteria</taxon>
        <taxon>Pseudomonadati</taxon>
        <taxon>Pseudomonadota</taxon>
        <taxon>Betaproteobacteria</taxon>
        <taxon>Burkholderiales</taxon>
        <taxon>Burkholderiaceae</taxon>
        <taxon>Paraburkholderia</taxon>
    </lineage>
</organism>
<keyword evidence="2 6" id="KW-0349">Heme</keyword>